<keyword evidence="2" id="KW-1185">Reference proteome</keyword>
<evidence type="ECO:0000313" key="2">
    <source>
        <dbReference type="Proteomes" id="UP001163798"/>
    </source>
</evidence>
<evidence type="ECO:0008006" key="3">
    <source>
        <dbReference type="Google" id="ProtNLM"/>
    </source>
</evidence>
<reference evidence="1" key="1">
    <citation type="submission" date="2022-08" db="EMBL/GenBank/DDBJ databases">
        <authorList>
            <consortium name="DOE Joint Genome Institute"/>
            <person name="Min B."/>
            <person name="Riley R."/>
            <person name="Sierra-Patev S."/>
            <person name="Naranjo-Ortiz M."/>
            <person name="Looney B."/>
            <person name="Konkel Z."/>
            <person name="Slot J.C."/>
            <person name="Sakamoto Y."/>
            <person name="Steenwyk J.L."/>
            <person name="Rokas A."/>
            <person name="Carro J."/>
            <person name="Camarero S."/>
            <person name="Ferreira P."/>
            <person name="Molpeceres G."/>
            <person name="Ruiz-Duenas F.J."/>
            <person name="Serrano A."/>
            <person name="Henrissat B."/>
            <person name="Drula E."/>
            <person name="Hughes K.W."/>
            <person name="Mata J.L."/>
            <person name="Ishikawa N.K."/>
            <person name="Vargas-Isla R."/>
            <person name="Ushijima S."/>
            <person name="Smith C.A."/>
            <person name="Ahrendt S."/>
            <person name="Andreopoulos W."/>
            <person name="He G."/>
            <person name="Labutti K."/>
            <person name="Lipzen A."/>
            <person name="Ng V."/>
            <person name="Sandor L."/>
            <person name="Barry K."/>
            <person name="Martinez A.T."/>
            <person name="Xiao Y."/>
            <person name="Gibbons J.G."/>
            <person name="Terashima K."/>
            <person name="Hibbett D.S."/>
            <person name="Grigoriev I.V."/>
        </authorList>
    </citation>
    <scope>NUCLEOTIDE SEQUENCE</scope>
    <source>
        <strain evidence="1">TFB10291</strain>
    </source>
</reference>
<sequence>MGQYWKLINVDNQETTGYIGNLGEIFWYQNSVITTLLIAPVIPPQFKSKPAVSKARILEVQNDSTTVPSATLLTLPFEILHCIAEELMDDYLALICFSLTCVTMWELTHPVRYRVLESELKNKSWAGGRIILLGDYARGLPKGMLTAEEIEQLILNHGDEELSDEYSDEDEHVPDNKMDYRLGRLLEDASENFQQVSLKLNISILDDKRVWNHRSLYRQLLNFPPRFRHWFSFEWRQFIPNEAEGGSWMVRNFSKREFVAKFSPRNLTQVVFSLIGRSDDPSISMFEGDWLIDGAWAGDSIDITLASIHEQEHGNETDWKDITAEVKQKLEALAETESQNFEF</sequence>
<dbReference type="AlphaFoldDB" id="A0AA38KQR0"/>
<organism evidence="1 2">
    <name type="scientific">Lentinula aff. detonsa</name>
    <dbReference type="NCBI Taxonomy" id="2804958"/>
    <lineage>
        <taxon>Eukaryota</taxon>
        <taxon>Fungi</taxon>
        <taxon>Dikarya</taxon>
        <taxon>Basidiomycota</taxon>
        <taxon>Agaricomycotina</taxon>
        <taxon>Agaricomycetes</taxon>
        <taxon>Agaricomycetidae</taxon>
        <taxon>Agaricales</taxon>
        <taxon>Marasmiineae</taxon>
        <taxon>Omphalotaceae</taxon>
        <taxon>Lentinula</taxon>
    </lineage>
</organism>
<dbReference type="Proteomes" id="UP001163798">
    <property type="component" value="Unassembled WGS sequence"/>
</dbReference>
<proteinExistence type="predicted"/>
<dbReference type="EMBL" id="MU793415">
    <property type="protein sequence ID" value="KAJ3783516.1"/>
    <property type="molecule type" value="Genomic_DNA"/>
</dbReference>
<evidence type="ECO:0000313" key="1">
    <source>
        <dbReference type="EMBL" id="KAJ3783516.1"/>
    </source>
</evidence>
<gene>
    <name evidence="1" type="ORF">GGU10DRAFT_435885</name>
</gene>
<name>A0AA38KQR0_9AGAR</name>
<protein>
    <recommendedName>
        <fullName evidence="3">F-box domain-containing protein</fullName>
    </recommendedName>
</protein>
<comment type="caution">
    <text evidence="1">The sequence shown here is derived from an EMBL/GenBank/DDBJ whole genome shotgun (WGS) entry which is preliminary data.</text>
</comment>
<accession>A0AA38KQR0</accession>